<keyword evidence="4" id="KW-0597">Phosphoprotein</keyword>
<dbReference type="AlphaFoldDB" id="A9GK24"/>
<dbReference type="Gene3D" id="3.30.565.10">
    <property type="entry name" value="Histidine kinase-like ATPase, C-terminal domain"/>
    <property type="match status" value="1"/>
</dbReference>
<evidence type="ECO:0000256" key="6">
    <source>
        <dbReference type="ARBA" id="ARBA00022692"/>
    </source>
</evidence>
<dbReference type="InterPro" id="IPR003661">
    <property type="entry name" value="HisK_dim/P_dom"/>
</dbReference>
<dbReference type="InterPro" id="IPR036097">
    <property type="entry name" value="HisK_dim/P_sf"/>
</dbReference>
<dbReference type="PROSITE" id="PS50109">
    <property type="entry name" value="HIS_KIN"/>
    <property type="match status" value="1"/>
</dbReference>
<evidence type="ECO:0000313" key="15">
    <source>
        <dbReference type="Proteomes" id="UP000002139"/>
    </source>
</evidence>
<keyword evidence="7 14" id="KW-0418">Kinase</keyword>
<feature type="transmembrane region" description="Helical" evidence="11">
    <location>
        <begin position="12"/>
        <end position="34"/>
    </location>
</feature>
<evidence type="ECO:0000259" key="12">
    <source>
        <dbReference type="PROSITE" id="PS50109"/>
    </source>
</evidence>
<dbReference type="GO" id="GO:0005886">
    <property type="term" value="C:plasma membrane"/>
    <property type="evidence" value="ECO:0007669"/>
    <property type="project" value="TreeGrafter"/>
</dbReference>
<dbReference type="Proteomes" id="UP000002139">
    <property type="component" value="Chromosome"/>
</dbReference>
<dbReference type="STRING" id="448385.sce6354"/>
<dbReference type="KEGG" id="scl:sce6354"/>
<dbReference type="HOGENOM" id="CLU_000445_89_19_7"/>
<dbReference type="SUPFAM" id="SSF47384">
    <property type="entry name" value="Homodimeric domain of signal transducing histidine kinase"/>
    <property type="match status" value="1"/>
</dbReference>
<dbReference type="PANTHER" id="PTHR45436:SF5">
    <property type="entry name" value="SENSOR HISTIDINE KINASE TRCS"/>
    <property type="match status" value="1"/>
</dbReference>
<name>A9GK24_SORC5</name>
<dbReference type="SMART" id="SM00304">
    <property type="entry name" value="HAMP"/>
    <property type="match status" value="1"/>
</dbReference>
<evidence type="ECO:0000256" key="3">
    <source>
        <dbReference type="ARBA" id="ARBA00012438"/>
    </source>
</evidence>
<dbReference type="InterPro" id="IPR004358">
    <property type="entry name" value="Sig_transdc_His_kin-like_C"/>
</dbReference>
<dbReference type="SUPFAM" id="SSF55874">
    <property type="entry name" value="ATPase domain of HSP90 chaperone/DNA topoisomerase II/histidine kinase"/>
    <property type="match status" value="1"/>
</dbReference>
<comment type="catalytic activity">
    <reaction evidence="1">
        <text>ATP + protein L-histidine = ADP + protein N-phospho-L-histidine.</text>
        <dbReference type="EC" id="2.7.13.3"/>
    </reaction>
</comment>
<dbReference type="eggNOG" id="COG2205">
    <property type="taxonomic scope" value="Bacteria"/>
</dbReference>
<dbReference type="InterPro" id="IPR005467">
    <property type="entry name" value="His_kinase_dom"/>
</dbReference>
<dbReference type="EC" id="2.7.13.3" evidence="3"/>
<dbReference type="Pfam" id="PF02518">
    <property type="entry name" value="HATPase_c"/>
    <property type="match status" value="1"/>
</dbReference>
<keyword evidence="5 14" id="KW-0808">Transferase</keyword>
<evidence type="ECO:0000256" key="11">
    <source>
        <dbReference type="SAM" id="Phobius"/>
    </source>
</evidence>
<keyword evidence="8 11" id="KW-1133">Transmembrane helix</keyword>
<keyword evidence="6 11" id="KW-0812">Transmembrane</keyword>
<dbReference type="EMBL" id="AM746676">
    <property type="protein sequence ID" value="CAN96521.1"/>
    <property type="molecule type" value="Genomic_DNA"/>
</dbReference>
<dbReference type="Pfam" id="PF00512">
    <property type="entry name" value="HisKA"/>
    <property type="match status" value="1"/>
</dbReference>
<feature type="domain" description="Histidine kinase" evidence="12">
    <location>
        <begin position="277"/>
        <end position="489"/>
    </location>
</feature>
<dbReference type="PROSITE" id="PS50885">
    <property type="entry name" value="HAMP"/>
    <property type="match status" value="1"/>
</dbReference>
<dbReference type="CDD" id="cd00082">
    <property type="entry name" value="HisKA"/>
    <property type="match status" value="1"/>
</dbReference>
<dbReference type="CDD" id="cd00075">
    <property type="entry name" value="HATPase"/>
    <property type="match status" value="1"/>
</dbReference>
<protein>
    <recommendedName>
        <fullName evidence="3">histidine kinase</fullName>
        <ecNumber evidence="3">2.7.13.3</ecNumber>
    </recommendedName>
</protein>
<evidence type="ECO:0000256" key="7">
    <source>
        <dbReference type="ARBA" id="ARBA00022777"/>
    </source>
</evidence>
<organism evidence="14 15">
    <name type="scientific">Sorangium cellulosum (strain So ce56)</name>
    <name type="common">Polyangium cellulosum (strain So ce56)</name>
    <dbReference type="NCBI Taxonomy" id="448385"/>
    <lineage>
        <taxon>Bacteria</taxon>
        <taxon>Pseudomonadati</taxon>
        <taxon>Myxococcota</taxon>
        <taxon>Polyangia</taxon>
        <taxon>Polyangiales</taxon>
        <taxon>Polyangiaceae</taxon>
        <taxon>Sorangium</taxon>
    </lineage>
</organism>
<dbReference type="InterPro" id="IPR003660">
    <property type="entry name" value="HAMP_dom"/>
</dbReference>
<accession>A9GK24</accession>
<evidence type="ECO:0000259" key="13">
    <source>
        <dbReference type="PROSITE" id="PS50885"/>
    </source>
</evidence>
<evidence type="ECO:0000256" key="10">
    <source>
        <dbReference type="ARBA" id="ARBA00023136"/>
    </source>
</evidence>
<evidence type="ECO:0000256" key="8">
    <source>
        <dbReference type="ARBA" id="ARBA00022989"/>
    </source>
</evidence>
<evidence type="ECO:0000313" key="14">
    <source>
        <dbReference type="EMBL" id="CAN96521.1"/>
    </source>
</evidence>
<dbReference type="PANTHER" id="PTHR45436">
    <property type="entry name" value="SENSOR HISTIDINE KINASE YKOH"/>
    <property type="match status" value="1"/>
</dbReference>
<dbReference type="GO" id="GO:0000155">
    <property type="term" value="F:phosphorelay sensor kinase activity"/>
    <property type="evidence" value="ECO:0007669"/>
    <property type="project" value="InterPro"/>
</dbReference>
<dbReference type="InterPro" id="IPR003594">
    <property type="entry name" value="HATPase_dom"/>
</dbReference>
<gene>
    <name evidence="14" type="ordered locus">sce6354</name>
</gene>
<dbReference type="SMART" id="SM00387">
    <property type="entry name" value="HATPase_c"/>
    <property type="match status" value="1"/>
</dbReference>
<keyword evidence="10 11" id="KW-0472">Membrane</keyword>
<comment type="subcellular location">
    <subcellularLocation>
        <location evidence="2">Membrane</location>
    </subcellularLocation>
</comment>
<dbReference type="Pfam" id="PF00672">
    <property type="entry name" value="HAMP"/>
    <property type="match status" value="1"/>
</dbReference>
<evidence type="ECO:0000256" key="9">
    <source>
        <dbReference type="ARBA" id="ARBA00023012"/>
    </source>
</evidence>
<sequence>MARSRGSLRRQAYAVILTVVAAPVVAIAFTSLVIDSSDDATRRAQRWALRGAEAAQAAVETDAGGDLALREALEGVSLRNGVRVRVIDGDGRVIADGNREPAASLRDRIGELFWGPAGPPTLRAYEETAPPLAERAEIRRAFAEGRDEACERVFGGSLLVCHVAVRTPWRGGTFVVLSQKSVRLAFLALYDVRYPVLKLTLGMLLVGFLLATWLIRRMLAPIQELREQVLSRRRAPLSGDAIPVGAPVEIAELAGAFNTLLAAIAERTRQNHAFMTDLVHELKSPVAVVLTAAEVMSGEGAPSAARAERLGRALLTSGRRLDMLVTQFLDLARAEAGLPDEERAEIDAAELVRGLVDAMRADERHAGLRFEVDAVPVKVLVISDRIEVAIRNVLDNAASFAGREGAVLIRVSAIEGGSAIEVSDTGPGIAPENLPRVFDRFFTDRPGGKGTGLGLALAKAIVEAHGGSIAVVSPPGQGATFTLRFPPVSHGLHSETIDVSPGE</sequence>
<evidence type="ECO:0000256" key="5">
    <source>
        <dbReference type="ARBA" id="ARBA00022679"/>
    </source>
</evidence>
<evidence type="ECO:0000256" key="2">
    <source>
        <dbReference type="ARBA" id="ARBA00004370"/>
    </source>
</evidence>
<keyword evidence="15" id="KW-1185">Reference proteome</keyword>
<dbReference type="InterPro" id="IPR036890">
    <property type="entry name" value="HATPase_C_sf"/>
</dbReference>
<dbReference type="Gene3D" id="6.10.340.10">
    <property type="match status" value="1"/>
</dbReference>
<reference evidence="14 15" key="1">
    <citation type="journal article" date="2007" name="Nat. Biotechnol.">
        <title>Complete genome sequence of the myxobacterium Sorangium cellulosum.</title>
        <authorList>
            <person name="Schneiker S."/>
            <person name="Perlova O."/>
            <person name="Kaiser O."/>
            <person name="Gerth K."/>
            <person name="Alici A."/>
            <person name="Altmeyer M.O."/>
            <person name="Bartels D."/>
            <person name="Bekel T."/>
            <person name="Beyer S."/>
            <person name="Bode E."/>
            <person name="Bode H.B."/>
            <person name="Bolten C.J."/>
            <person name="Choudhuri J.V."/>
            <person name="Doss S."/>
            <person name="Elnakady Y.A."/>
            <person name="Frank B."/>
            <person name="Gaigalat L."/>
            <person name="Goesmann A."/>
            <person name="Groeger C."/>
            <person name="Gross F."/>
            <person name="Jelsbak L."/>
            <person name="Jelsbak L."/>
            <person name="Kalinowski J."/>
            <person name="Kegler C."/>
            <person name="Knauber T."/>
            <person name="Konietzny S."/>
            <person name="Kopp M."/>
            <person name="Krause L."/>
            <person name="Krug D."/>
            <person name="Linke B."/>
            <person name="Mahmud T."/>
            <person name="Martinez-Arias R."/>
            <person name="McHardy A.C."/>
            <person name="Merai M."/>
            <person name="Meyer F."/>
            <person name="Mormann S."/>
            <person name="Munoz-Dorado J."/>
            <person name="Perez J."/>
            <person name="Pradella S."/>
            <person name="Rachid S."/>
            <person name="Raddatz G."/>
            <person name="Rosenau F."/>
            <person name="Rueckert C."/>
            <person name="Sasse F."/>
            <person name="Scharfe M."/>
            <person name="Schuster S.C."/>
            <person name="Suen G."/>
            <person name="Treuner-Lange A."/>
            <person name="Velicer G.J."/>
            <person name="Vorholter F.-J."/>
            <person name="Weissman K.J."/>
            <person name="Welch R.D."/>
            <person name="Wenzel S.C."/>
            <person name="Whitworth D.E."/>
            <person name="Wilhelm S."/>
            <person name="Wittmann C."/>
            <person name="Bloecker H."/>
            <person name="Puehler A."/>
            <person name="Mueller R."/>
        </authorList>
    </citation>
    <scope>NUCLEOTIDE SEQUENCE [LARGE SCALE GENOMIC DNA]</scope>
    <source>
        <strain evidence="15">So ce56</strain>
    </source>
</reference>
<evidence type="ECO:0000256" key="4">
    <source>
        <dbReference type="ARBA" id="ARBA00022553"/>
    </source>
</evidence>
<proteinExistence type="predicted"/>
<keyword evidence="9" id="KW-0902">Two-component regulatory system</keyword>
<dbReference type="InterPro" id="IPR050428">
    <property type="entry name" value="TCS_sensor_his_kinase"/>
</dbReference>
<dbReference type="PRINTS" id="PR00344">
    <property type="entry name" value="BCTRLSENSOR"/>
</dbReference>
<dbReference type="SMART" id="SM00388">
    <property type="entry name" value="HisKA"/>
    <property type="match status" value="1"/>
</dbReference>
<evidence type="ECO:0000256" key="1">
    <source>
        <dbReference type="ARBA" id="ARBA00000085"/>
    </source>
</evidence>
<feature type="domain" description="HAMP" evidence="13">
    <location>
        <begin position="216"/>
        <end position="269"/>
    </location>
</feature>
<dbReference type="Gene3D" id="1.10.287.130">
    <property type="match status" value="1"/>
</dbReference>